<dbReference type="GO" id="GO:0032259">
    <property type="term" value="P:methylation"/>
    <property type="evidence" value="ECO:0007669"/>
    <property type="project" value="UniProtKB-KW"/>
</dbReference>
<dbReference type="InterPro" id="IPR029063">
    <property type="entry name" value="SAM-dependent_MTases_sf"/>
</dbReference>
<proteinExistence type="predicted"/>
<name>A0ABX7N190_9BACT</name>
<organism evidence="2 3">
    <name type="scientific">Myxococcus landrumensis</name>
    <dbReference type="NCBI Taxonomy" id="2813577"/>
    <lineage>
        <taxon>Bacteria</taxon>
        <taxon>Pseudomonadati</taxon>
        <taxon>Myxococcota</taxon>
        <taxon>Myxococcia</taxon>
        <taxon>Myxococcales</taxon>
        <taxon>Cystobacterineae</taxon>
        <taxon>Myxococcaceae</taxon>
        <taxon>Myxococcus</taxon>
    </lineage>
</organism>
<dbReference type="CDD" id="cd02440">
    <property type="entry name" value="AdoMet_MTases"/>
    <property type="match status" value="1"/>
</dbReference>
<evidence type="ECO:0000259" key="1">
    <source>
        <dbReference type="Pfam" id="PF08241"/>
    </source>
</evidence>
<reference evidence="2 3" key="1">
    <citation type="submission" date="2021-02" db="EMBL/GenBank/DDBJ databases">
        <title>De Novo genome assembly of isolated myxobacteria.</title>
        <authorList>
            <person name="Stevens D.C."/>
        </authorList>
    </citation>
    <scope>NUCLEOTIDE SEQUENCE [LARGE SCALE GENOMIC DNA]</scope>
    <source>
        <strain evidence="2 3">SCHIC003</strain>
    </source>
</reference>
<protein>
    <submittedName>
        <fullName evidence="2">Class I SAM-dependent methyltransferase</fullName>
    </submittedName>
</protein>
<dbReference type="Pfam" id="PF08241">
    <property type="entry name" value="Methyltransf_11"/>
    <property type="match status" value="1"/>
</dbReference>
<evidence type="ECO:0000313" key="3">
    <source>
        <dbReference type="Proteomes" id="UP000663090"/>
    </source>
</evidence>
<evidence type="ECO:0000313" key="2">
    <source>
        <dbReference type="EMBL" id="QSQ12479.1"/>
    </source>
</evidence>
<accession>A0ABX7N190</accession>
<dbReference type="InterPro" id="IPR013216">
    <property type="entry name" value="Methyltransf_11"/>
</dbReference>
<dbReference type="Gene3D" id="3.40.50.150">
    <property type="entry name" value="Vaccinia Virus protein VP39"/>
    <property type="match status" value="1"/>
</dbReference>
<dbReference type="SUPFAM" id="SSF53335">
    <property type="entry name" value="S-adenosyl-L-methionine-dependent methyltransferases"/>
    <property type="match status" value="1"/>
</dbReference>
<dbReference type="PANTHER" id="PTHR43591">
    <property type="entry name" value="METHYLTRANSFERASE"/>
    <property type="match status" value="1"/>
</dbReference>
<gene>
    <name evidence="2" type="ORF">JY572_29540</name>
</gene>
<dbReference type="RefSeq" id="WP_206714205.1">
    <property type="nucleotide sequence ID" value="NZ_CP071091.1"/>
</dbReference>
<dbReference type="PANTHER" id="PTHR43591:SF24">
    <property type="entry name" value="2-METHOXY-6-POLYPRENYL-1,4-BENZOQUINOL METHYLASE, MITOCHONDRIAL"/>
    <property type="match status" value="1"/>
</dbReference>
<dbReference type="Proteomes" id="UP000663090">
    <property type="component" value="Chromosome"/>
</dbReference>
<keyword evidence="2" id="KW-0808">Transferase</keyword>
<sequence length="275" mass="29579">MSSTASPLAAPEPWDLVAPEYVRELLPVFETFARDALSRTGIGPGQRVVDVAAGPGTLSLLAARKGIHVTAVDFSPQMMGFLRERASKEALSIDTRIGDGMALELREQSFDAAYSLFGLMFFPDRPRGFRELYRVLRPGGRAVVSSWQPMQNSPSINVFFQSLAELMGGSGGPRDGKMPLSDPETCEQEMSSAGFTQVAVHPVNASAEYPSTVAMVESMVRSSAPIVLMARGMGEAWPPLQQALTEKVRATLGDGPQAILFQAYLTTGIRPASTP</sequence>
<dbReference type="GO" id="GO:0008168">
    <property type="term" value="F:methyltransferase activity"/>
    <property type="evidence" value="ECO:0007669"/>
    <property type="project" value="UniProtKB-KW"/>
</dbReference>
<keyword evidence="2" id="KW-0489">Methyltransferase</keyword>
<feature type="domain" description="Methyltransferase type 11" evidence="1">
    <location>
        <begin position="49"/>
        <end position="143"/>
    </location>
</feature>
<keyword evidence="3" id="KW-1185">Reference proteome</keyword>
<dbReference type="EMBL" id="CP071091">
    <property type="protein sequence ID" value="QSQ12479.1"/>
    <property type="molecule type" value="Genomic_DNA"/>
</dbReference>